<evidence type="ECO:0000259" key="2">
    <source>
        <dbReference type="Pfam" id="PF25872"/>
    </source>
</evidence>
<dbReference type="Pfam" id="PF13401">
    <property type="entry name" value="AAA_22"/>
    <property type="match status" value="1"/>
</dbReference>
<organism evidence="3 4">
    <name type="scientific">Actinokineospora soli</name>
    <dbReference type="NCBI Taxonomy" id="1048753"/>
    <lineage>
        <taxon>Bacteria</taxon>
        <taxon>Bacillati</taxon>
        <taxon>Actinomycetota</taxon>
        <taxon>Actinomycetes</taxon>
        <taxon>Pseudonocardiales</taxon>
        <taxon>Pseudonocardiaceae</taxon>
        <taxon>Actinokineospora</taxon>
    </lineage>
</organism>
<dbReference type="InterPro" id="IPR049945">
    <property type="entry name" value="AAA_22"/>
</dbReference>
<dbReference type="Gene3D" id="3.40.50.300">
    <property type="entry name" value="P-loop containing nucleotide triphosphate hydrolases"/>
    <property type="match status" value="1"/>
</dbReference>
<reference evidence="4" key="1">
    <citation type="journal article" date="2019" name="Int. J. Syst. Evol. Microbiol.">
        <title>The Global Catalogue of Microorganisms (GCM) 10K type strain sequencing project: providing services to taxonomists for standard genome sequencing and annotation.</title>
        <authorList>
            <consortium name="The Broad Institute Genomics Platform"/>
            <consortium name="The Broad Institute Genome Sequencing Center for Infectious Disease"/>
            <person name="Wu L."/>
            <person name="Ma J."/>
        </authorList>
    </citation>
    <scope>NUCLEOTIDE SEQUENCE [LARGE SCALE GENOMIC DNA]</scope>
    <source>
        <strain evidence="4">JCM 17695</strain>
    </source>
</reference>
<gene>
    <name evidence="3" type="ORF">ACFQV2_24870</name>
</gene>
<feature type="domain" description="Winged helix-turn-helix" evidence="2">
    <location>
        <begin position="260"/>
        <end position="331"/>
    </location>
</feature>
<dbReference type="EMBL" id="JBHTEY010000004">
    <property type="protein sequence ID" value="MFC7616225.1"/>
    <property type="molecule type" value="Genomic_DNA"/>
</dbReference>
<dbReference type="SUPFAM" id="SSF52540">
    <property type="entry name" value="P-loop containing nucleoside triphosphate hydrolases"/>
    <property type="match status" value="1"/>
</dbReference>
<dbReference type="PANTHER" id="PTHR47691:SF3">
    <property type="entry name" value="HTH-TYPE TRANSCRIPTIONAL REGULATOR RV0890C-RELATED"/>
    <property type="match status" value="1"/>
</dbReference>
<evidence type="ECO:0000259" key="1">
    <source>
        <dbReference type="Pfam" id="PF13401"/>
    </source>
</evidence>
<dbReference type="InterPro" id="IPR058852">
    <property type="entry name" value="HTH_77"/>
</dbReference>
<accession>A0ABW2TTB1</accession>
<evidence type="ECO:0000313" key="4">
    <source>
        <dbReference type="Proteomes" id="UP001596512"/>
    </source>
</evidence>
<dbReference type="GO" id="GO:0005524">
    <property type="term" value="F:ATP binding"/>
    <property type="evidence" value="ECO:0007669"/>
    <property type="project" value="UniProtKB-KW"/>
</dbReference>
<comment type="caution">
    <text evidence="3">The sequence shown here is derived from an EMBL/GenBank/DDBJ whole genome shotgun (WGS) entry which is preliminary data.</text>
</comment>
<dbReference type="Proteomes" id="UP001596512">
    <property type="component" value="Unassembled WGS sequence"/>
</dbReference>
<keyword evidence="3" id="KW-0067">ATP-binding</keyword>
<keyword evidence="3" id="KW-0547">Nucleotide-binding</keyword>
<dbReference type="PRINTS" id="PR00364">
    <property type="entry name" value="DISEASERSIST"/>
</dbReference>
<protein>
    <submittedName>
        <fullName evidence="3">ATP-binding protein</fullName>
    </submittedName>
</protein>
<sequence>MAREERVVVAGELTSFVGRQDEVAEVRRLLGEARLVTLTGPGGVGKTRLALQVAQRSVRAFADGAVFVELAELRDGDLLPNHVAERIGLHDQSGRGALDAVLEFLRDRRALLVLDNCEHLVDACASLVDAVTAACPGVSVLATSRQSLGVTVERLFPVPPLEVSTEAVTLFVDRAVAVVPGFERTAGNEPDLARIAERLDGLPLAIELAATWIRSLSPAQIADRLTGRLELLTSGKRDAPHRHQTLRAAIEWSHELCTPDEQAVWSRASVFAGSFDLDAANHVCADPEIGGDVLKAVDALVDKSVLLREETAGHARYRMLETLREYGQERLDGSGDLERVTRLHRDWFDRLTARADAEWSGPRQVEWVARLRADHANIRTALGWSLARPGEAEVALRMMCGLDEYWGQNRGFSAEAQLWLDRALAATPATHPDRALALTISALYSLWQTKLDDTDRRLAAAEELAAGRGTTSWTPASPTSAAWGG</sequence>
<keyword evidence="4" id="KW-1185">Reference proteome</keyword>
<feature type="domain" description="ORC1/DEAH AAA+ ATPase" evidence="1">
    <location>
        <begin position="32"/>
        <end position="123"/>
    </location>
</feature>
<dbReference type="Pfam" id="PF25872">
    <property type="entry name" value="HTH_77"/>
    <property type="match status" value="1"/>
</dbReference>
<dbReference type="PANTHER" id="PTHR47691">
    <property type="entry name" value="REGULATOR-RELATED"/>
    <property type="match status" value="1"/>
</dbReference>
<dbReference type="InterPro" id="IPR027417">
    <property type="entry name" value="P-loop_NTPase"/>
</dbReference>
<proteinExistence type="predicted"/>
<evidence type="ECO:0000313" key="3">
    <source>
        <dbReference type="EMBL" id="MFC7616225.1"/>
    </source>
</evidence>
<name>A0ABW2TTB1_9PSEU</name>